<dbReference type="InterPro" id="IPR001173">
    <property type="entry name" value="Glyco_trans_2-like"/>
</dbReference>
<dbReference type="Gene3D" id="3.90.550.10">
    <property type="entry name" value="Spore Coat Polysaccharide Biosynthesis Protein SpsA, Chain A"/>
    <property type="match status" value="1"/>
</dbReference>
<proteinExistence type="inferred from homology"/>
<evidence type="ECO:0000256" key="2">
    <source>
        <dbReference type="SAM" id="Coils"/>
    </source>
</evidence>
<feature type="domain" description="Glycosyltransferase 2-like" evidence="3">
    <location>
        <begin position="252"/>
        <end position="380"/>
    </location>
</feature>
<accession>A0ABV7N8D9</accession>
<dbReference type="Pfam" id="PF00535">
    <property type="entry name" value="Glycos_transf_2"/>
    <property type="match status" value="1"/>
</dbReference>
<sequence>MSKDKLLAELKSLSETYKKAENEKEHTLSTLSRLQGEFEVASTRMRRIKSAQAGIKQGVRTTGAYILGRRNRKKLFSRSYRMKDAQNKLKQYTYHLYELGFTKHALEELEACYTTSKDWNLRRAAAWELALWYANKYDVDGAREAFKYLPTAVKGVKEAAFLRRSAIIGAECADRAGQKGSALNLLGTVMEQRHPDIFLARANLAIDLAERTEWINLALAHYNLTPVAFREDTYDSLTSEKALEISDGPKVTVIMPAYNAARGISTGIESILNQTWANIELIVVDDQSTDETVSIVSQHAAADTRIKLMTTPKNSGPYVARNIALGAATGMFVTVNDADDWSHPEKIEIQVRHLLNNEKVIANTSAHARLTESLKLHRRGTPGTYIFSNMSSLMFRRQPVLDQIGYWDQVRFAGDSEYKRRMEAVFGTAAIVDLDSGPLSFPRQAQGSLTSSSAYGYKGFLMGVRKEYAETYRAFHRQVDITDLYYPFEPSIRPYPVPAPMRIKKEHNNLGYRAFDIVIVADFRMASNFHKSTLKEIARNQERNLRTGLVQMAHYDFDISKSINEDIRNIIDGNSVEMLVYGESVETQVLLIKHPLVFEFEQVYTPDIRARIVRGVIEQPPEQLRQLSRYAAKYAGKEVIWHPLNDSVRKTINPTGIRLSAENWMGYERKLDDWIL</sequence>
<comment type="similarity">
    <text evidence="1">Belongs to the glycosyltransferase 2 family.</text>
</comment>
<protein>
    <submittedName>
        <fullName evidence="4">Glycosyltransferase family 2 protein</fullName>
    </submittedName>
</protein>
<gene>
    <name evidence="4" type="ORF">ACFOEO_11225</name>
</gene>
<keyword evidence="5" id="KW-1185">Reference proteome</keyword>
<dbReference type="EMBL" id="JBHRVQ010000001">
    <property type="protein sequence ID" value="MFC3389148.1"/>
    <property type="molecule type" value="Genomic_DNA"/>
</dbReference>
<comment type="caution">
    <text evidence="4">The sequence shown here is derived from an EMBL/GenBank/DDBJ whole genome shotgun (WGS) entry which is preliminary data.</text>
</comment>
<evidence type="ECO:0000256" key="1">
    <source>
        <dbReference type="ARBA" id="ARBA00006739"/>
    </source>
</evidence>
<reference evidence="5" key="1">
    <citation type="journal article" date="2019" name="Int. J. Syst. Evol. Microbiol.">
        <title>The Global Catalogue of Microorganisms (GCM) 10K type strain sequencing project: providing services to taxonomists for standard genome sequencing and annotation.</title>
        <authorList>
            <consortium name="The Broad Institute Genomics Platform"/>
            <consortium name="The Broad Institute Genome Sequencing Center for Infectious Disease"/>
            <person name="Wu L."/>
            <person name="Ma J."/>
        </authorList>
    </citation>
    <scope>NUCLEOTIDE SEQUENCE [LARGE SCALE GENOMIC DNA]</scope>
    <source>
        <strain evidence="5">CCM 7756</strain>
    </source>
</reference>
<dbReference type="SUPFAM" id="SSF53448">
    <property type="entry name" value="Nucleotide-diphospho-sugar transferases"/>
    <property type="match status" value="1"/>
</dbReference>
<dbReference type="InterPro" id="IPR029044">
    <property type="entry name" value="Nucleotide-diphossugar_trans"/>
</dbReference>
<keyword evidence="2" id="KW-0175">Coiled coil</keyword>
<dbReference type="PANTHER" id="PTHR22916:SF3">
    <property type="entry name" value="UDP-GLCNAC:BETAGAL BETA-1,3-N-ACETYLGLUCOSAMINYLTRANSFERASE-LIKE PROTEIN 1"/>
    <property type="match status" value="1"/>
</dbReference>
<evidence type="ECO:0000313" key="5">
    <source>
        <dbReference type="Proteomes" id="UP001595637"/>
    </source>
</evidence>
<dbReference type="RefSeq" id="WP_380655760.1">
    <property type="nucleotide sequence ID" value="NZ_JBHRVQ010000001.1"/>
</dbReference>
<evidence type="ECO:0000313" key="4">
    <source>
        <dbReference type="EMBL" id="MFC3389148.1"/>
    </source>
</evidence>
<dbReference type="CDD" id="cd00761">
    <property type="entry name" value="Glyco_tranf_GTA_type"/>
    <property type="match status" value="1"/>
</dbReference>
<organism evidence="4 5">
    <name type="scientific">Salinicoccus sesuvii</name>
    <dbReference type="NCBI Taxonomy" id="868281"/>
    <lineage>
        <taxon>Bacteria</taxon>
        <taxon>Bacillati</taxon>
        <taxon>Bacillota</taxon>
        <taxon>Bacilli</taxon>
        <taxon>Bacillales</taxon>
        <taxon>Staphylococcaceae</taxon>
        <taxon>Salinicoccus</taxon>
    </lineage>
</organism>
<dbReference type="Proteomes" id="UP001595637">
    <property type="component" value="Unassembled WGS sequence"/>
</dbReference>
<dbReference type="PANTHER" id="PTHR22916">
    <property type="entry name" value="GLYCOSYLTRANSFERASE"/>
    <property type="match status" value="1"/>
</dbReference>
<feature type="coiled-coil region" evidence="2">
    <location>
        <begin position="3"/>
        <end position="37"/>
    </location>
</feature>
<name>A0ABV7N8D9_9STAP</name>
<evidence type="ECO:0000259" key="3">
    <source>
        <dbReference type="Pfam" id="PF00535"/>
    </source>
</evidence>